<accession>A0A6H5FZY4</accession>
<evidence type="ECO:0000256" key="1">
    <source>
        <dbReference type="SAM" id="MobiDB-lite"/>
    </source>
</evidence>
<evidence type="ECO:0000313" key="3">
    <source>
        <dbReference type="Proteomes" id="UP000479000"/>
    </source>
</evidence>
<feature type="region of interest" description="Disordered" evidence="1">
    <location>
        <begin position="26"/>
        <end position="57"/>
    </location>
</feature>
<gene>
    <name evidence="2" type="ORF">NTEN_LOCUS2094</name>
</gene>
<dbReference type="AlphaFoldDB" id="A0A6H5FZY4"/>
<dbReference type="Proteomes" id="UP000479000">
    <property type="component" value="Unassembled WGS sequence"/>
</dbReference>
<sequence length="166" mass="18548">MARAGPGYGRCSTESRAPPSAVRFGAVGTESRPRFTRTRNTCHPPTPGRTRREHSKARQARMLCRSCATDLTGGNGQCRQRGARTQIVLFRIRRRPRAGLAAVQLHHRVPSGDATVLLIIPPLLSARRRRHQQQPVVVGDDRKSPRTSPRIRGAIVRNRLKIEARQ</sequence>
<organism evidence="2 3">
    <name type="scientific">Nesidiocoris tenuis</name>
    <dbReference type="NCBI Taxonomy" id="355587"/>
    <lineage>
        <taxon>Eukaryota</taxon>
        <taxon>Metazoa</taxon>
        <taxon>Ecdysozoa</taxon>
        <taxon>Arthropoda</taxon>
        <taxon>Hexapoda</taxon>
        <taxon>Insecta</taxon>
        <taxon>Pterygota</taxon>
        <taxon>Neoptera</taxon>
        <taxon>Paraneoptera</taxon>
        <taxon>Hemiptera</taxon>
        <taxon>Heteroptera</taxon>
        <taxon>Panheteroptera</taxon>
        <taxon>Cimicomorpha</taxon>
        <taxon>Miridae</taxon>
        <taxon>Dicyphina</taxon>
        <taxon>Nesidiocoris</taxon>
    </lineage>
</organism>
<keyword evidence="3" id="KW-1185">Reference proteome</keyword>
<proteinExistence type="predicted"/>
<name>A0A6H5FZY4_9HEMI</name>
<reference evidence="2 3" key="1">
    <citation type="submission" date="2020-02" db="EMBL/GenBank/DDBJ databases">
        <authorList>
            <person name="Ferguson B K."/>
        </authorList>
    </citation>
    <scope>NUCLEOTIDE SEQUENCE [LARGE SCALE GENOMIC DNA]</scope>
</reference>
<evidence type="ECO:0000313" key="2">
    <source>
        <dbReference type="EMBL" id="CAA9995303.1"/>
    </source>
</evidence>
<protein>
    <submittedName>
        <fullName evidence="2">Uncharacterized protein</fullName>
    </submittedName>
</protein>
<dbReference type="EMBL" id="CADCXU010003285">
    <property type="protein sequence ID" value="CAA9995303.1"/>
    <property type="molecule type" value="Genomic_DNA"/>
</dbReference>